<reference evidence="1" key="1">
    <citation type="submission" date="2020-03" db="EMBL/GenBank/DDBJ databases">
        <title>The deep terrestrial virosphere.</title>
        <authorList>
            <person name="Holmfeldt K."/>
            <person name="Nilsson E."/>
            <person name="Simone D."/>
            <person name="Lopez-Fernandez M."/>
            <person name="Wu X."/>
            <person name="de Brujin I."/>
            <person name="Lundin D."/>
            <person name="Andersson A."/>
            <person name="Bertilsson S."/>
            <person name="Dopson M."/>
        </authorList>
    </citation>
    <scope>NUCLEOTIDE SEQUENCE</scope>
    <source>
        <strain evidence="1">MM415A02705</strain>
    </source>
</reference>
<sequence>MRQSREQMVNDQHVRDGFVLVTNADSPYQMTVRNSLVLCDTTDGAITVTLPPVAEAAGKIFTIGLDTDGGTDVTVTDYQTDSWYSTDIFDITMADAGDGNCLYSDGKAWWTLTART</sequence>
<dbReference type="AlphaFoldDB" id="A0A6M3JTV1"/>
<protein>
    <submittedName>
        <fullName evidence="1">Uncharacterized protein</fullName>
    </submittedName>
</protein>
<organism evidence="1">
    <name type="scientific">viral metagenome</name>
    <dbReference type="NCBI Taxonomy" id="1070528"/>
    <lineage>
        <taxon>unclassified sequences</taxon>
        <taxon>metagenomes</taxon>
        <taxon>organismal metagenomes</taxon>
    </lineage>
</organism>
<dbReference type="EMBL" id="MT141964">
    <property type="protein sequence ID" value="QJA72601.1"/>
    <property type="molecule type" value="Genomic_DNA"/>
</dbReference>
<gene>
    <name evidence="1" type="ORF">MM415A02705_0007</name>
</gene>
<accession>A0A6M3JTV1</accession>
<name>A0A6M3JTV1_9ZZZZ</name>
<evidence type="ECO:0000313" key="1">
    <source>
        <dbReference type="EMBL" id="QJA72601.1"/>
    </source>
</evidence>
<proteinExistence type="predicted"/>